<dbReference type="Gene3D" id="3.10.290.10">
    <property type="entry name" value="RNA-binding S4 domain"/>
    <property type="match status" value="1"/>
</dbReference>
<dbReference type="Proteomes" id="UP000177982">
    <property type="component" value="Unassembled WGS sequence"/>
</dbReference>
<comment type="subunit">
    <text evidence="7">Part of the 30S ribosomal subunit. Contacts protein S5. The interaction surface between S4 and S5 is involved in control of translational fidelity.</text>
</comment>
<sequence>MKVLEKTERRLGEKLFLKGERCLGAKCAAVRRPYPPGVHGKGKKRGGRGGGSEFGIQLKEKQKVRVGYGLRERMLERYFHEALRDKKHPTGEALINLLERRLDNILFRAGFTVSRSIARHLVGHGHVLVNKRPVNRPSYSVRGGDIIEFVPKILGNEQLAGELPYRLKKIQPPDWLKIDVEKKTIEILREPYEAGLEINPNITLVVEYYSR</sequence>
<dbReference type="InterPro" id="IPR002942">
    <property type="entry name" value="S4_RNA-bd"/>
</dbReference>
<dbReference type="PROSITE" id="PS00632">
    <property type="entry name" value="RIBOSOMAL_S4"/>
    <property type="match status" value="1"/>
</dbReference>
<keyword evidence="3 7" id="KW-0694">RNA-binding</keyword>
<evidence type="ECO:0000256" key="3">
    <source>
        <dbReference type="ARBA" id="ARBA00022884"/>
    </source>
</evidence>
<feature type="domain" description="Small ribosomal subunit protein uS4 N-terminal" evidence="11">
    <location>
        <begin position="2"/>
        <end position="99"/>
    </location>
</feature>
<evidence type="ECO:0000256" key="7">
    <source>
        <dbReference type="HAMAP-Rule" id="MF_01306"/>
    </source>
</evidence>
<comment type="function">
    <text evidence="7">With S5 and S12 plays an important role in translational accuracy.</text>
</comment>
<gene>
    <name evidence="7" type="primary">rpsD</name>
    <name evidence="12" type="ORF">A2934_05640</name>
</gene>
<comment type="function">
    <text evidence="7">One of the primary rRNA binding proteins, it binds directly to 16S rRNA where it nucleates assembly of the body of the 30S subunit.</text>
</comment>
<dbReference type="GO" id="GO:0042274">
    <property type="term" value="P:ribosomal small subunit biogenesis"/>
    <property type="evidence" value="ECO:0007669"/>
    <property type="project" value="TreeGrafter"/>
</dbReference>
<evidence type="ECO:0000313" key="13">
    <source>
        <dbReference type="Proteomes" id="UP000177982"/>
    </source>
</evidence>
<dbReference type="PROSITE" id="PS50889">
    <property type="entry name" value="S4"/>
    <property type="match status" value="1"/>
</dbReference>
<keyword evidence="2 7" id="KW-0699">rRNA-binding</keyword>
<dbReference type="InterPro" id="IPR018079">
    <property type="entry name" value="Ribosomal_uS4_CS"/>
</dbReference>
<evidence type="ECO:0000256" key="5">
    <source>
        <dbReference type="ARBA" id="ARBA00023274"/>
    </source>
</evidence>
<dbReference type="Gene3D" id="1.10.1050.10">
    <property type="entry name" value="Ribosomal Protein S4 Delta 41, Chain A, domain 1"/>
    <property type="match status" value="1"/>
</dbReference>
<evidence type="ECO:0000259" key="11">
    <source>
        <dbReference type="SMART" id="SM01390"/>
    </source>
</evidence>
<dbReference type="GO" id="GO:0003735">
    <property type="term" value="F:structural constituent of ribosome"/>
    <property type="evidence" value="ECO:0007669"/>
    <property type="project" value="InterPro"/>
</dbReference>
<comment type="similarity">
    <text evidence="1 7 8">Belongs to the universal ribosomal protein uS4 family.</text>
</comment>
<evidence type="ECO:0000256" key="1">
    <source>
        <dbReference type="ARBA" id="ARBA00007465"/>
    </source>
</evidence>
<dbReference type="CDD" id="cd00165">
    <property type="entry name" value="S4"/>
    <property type="match status" value="1"/>
</dbReference>
<dbReference type="AlphaFoldDB" id="A0A1G2L4U6"/>
<organism evidence="12 13">
    <name type="scientific">Candidatus Sungbacteria bacterium RIFCSPLOWO2_01_FULL_47_10</name>
    <dbReference type="NCBI Taxonomy" id="1802276"/>
    <lineage>
        <taxon>Bacteria</taxon>
        <taxon>Candidatus Sungiibacteriota</taxon>
    </lineage>
</organism>
<dbReference type="SUPFAM" id="SSF55174">
    <property type="entry name" value="Alpha-L RNA-binding motif"/>
    <property type="match status" value="1"/>
</dbReference>
<dbReference type="PANTHER" id="PTHR11831:SF4">
    <property type="entry name" value="SMALL RIBOSOMAL SUBUNIT PROTEIN US4M"/>
    <property type="match status" value="1"/>
</dbReference>
<dbReference type="HAMAP" id="MF_01306_B">
    <property type="entry name" value="Ribosomal_uS4_B"/>
    <property type="match status" value="1"/>
</dbReference>
<reference evidence="12 13" key="1">
    <citation type="journal article" date="2016" name="Nat. Commun.">
        <title>Thousands of microbial genomes shed light on interconnected biogeochemical processes in an aquifer system.</title>
        <authorList>
            <person name="Anantharaman K."/>
            <person name="Brown C.T."/>
            <person name="Hug L.A."/>
            <person name="Sharon I."/>
            <person name="Castelle C.J."/>
            <person name="Probst A.J."/>
            <person name="Thomas B.C."/>
            <person name="Singh A."/>
            <person name="Wilkins M.J."/>
            <person name="Karaoz U."/>
            <person name="Brodie E.L."/>
            <person name="Williams K.H."/>
            <person name="Hubbard S.S."/>
            <person name="Banfield J.F."/>
        </authorList>
    </citation>
    <scope>NUCLEOTIDE SEQUENCE [LARGE SCALE GENOMIC DNA]</scope>
</reference>
<dbReference type="InterPro" id="IPR036986">
    <property type="entry name" value="S4_RNA-bd_sf"/>
</dbReference>
<feature type="domain" description="RNA-binding S4" evidence="10">
    <location>
        <begin position="100"/>
        <end position="159"/>
    </location>
</feature>
<evidence type="ECO:0000256" key="4">
    <source>
        <dbReference type="ARBA" id="ARBA00022980"/>
    </source>
</evidence>
<dbReference type="Pfam" id="PF00163">
    <property type="entry name" value="Ribosomal_S4"/>
    <property type="match status" value="1"/>
</dbReference>
<evidence type="ECO:0000256" key="8">
    <source>
        <dbReference type="RuleBase" id="RU003699"/>
    </source>
</evidence>
<dbReference type="FunFam" id="3.10.290.10:FF:000001">
    <property type="entry name" value="30S ribosomal protein S4"/>
    <property type="match status" value="1"/>
</dbReference>
<dbReference type="SMART" id="SM00363">
    <property type="entry name" value="S4"/>
    <property type="match status" value="1"/>
</dbReference>
<dbReference type="GO" id="GO:0006412">
    <property type="term" value="P:translation"/>
    <property type="evidence" value="ECO:0007669"/>
    <property type="project" value="UniProtKB-UniRule"/>
</dbReference>
<evidence type="ECO:0000256" key="2">
    <source>
        <dbReference type="ARBA" id="ARBA00022730"/>
    </source>
</evidence>
<dbReference type="InterPro" id="IPR022801">
    <property type="entry name" value="Ribosomal_uS4"/>
</dbReference>
<dbReference type="PANTHER" id="PTHR11831">
    <property type="entry name" value="30S 40S RIBOSOMAL PROTEIN"/>
    <property type="match status" value="1"/>
</dbReference>
<evidence type="ECO:0000256" key="9">
    <source>
        <dbReference type="SAM" id="MobiDB-lite"/>
    </source>
</evidence>
<name>A0A1G2L4U6_9BACT</name>
<accession>A0A1G2L4U6</accession>
<dbReference type="InterPro" id="IPR005709">
    <property type="entry name" value="Ribosomal_uS4_bac-type"/>
</dbReference>
<evidence type="ECO:0000256" key="6">
    <source>
        <dbReference type="ARBA" id="ARBA00035254"/>
    </source>
</evidence>
<comment type="caution">
    <text evidence="12">The sequence shown here is derived from an EMBL/GenBank/DDBJ whole genome shotgun (WGS) entry which is preliminary data.</text>
</comment>
<dbReference type="GO" id="GO:0015935">
    <property type="term" value="C:small ribosomal subunit"/>
    <property type="evidence" value="ECO:0007669"/>
    <property type="project" value="InterPro"/>
</dbReference>
<dbReference type="EMBL" id="MHQO01000025">
    <property type="protein sequence ID" value="OHA06683.1"/>
    <property type="molecule type" value="Genomic_DNA"/>
</dbReference>
<proteinExistence type="inferred from homology"/>
<evidence type="ECO:0000313" key="12">
    <source>
        <dbReference type="EMBL" id="OHA06683.1"/>
    </source>
</evidence>
<dbReference type="SMART" id="SM01390">
    <property type="entry name" value="Ribosomal_S4"/>
    <property type="match status" value="1"/>
</dbReference>
<feature type="region of interest" description="Disordered" evidence="9">
    <location>
        <begin position="34"/>
        <end position="54"/>
    </location>
</feature>
<keyword evidence="5 7" id="KW-0687">Ribonucleoprotein</keyword>
<protein>
    <recommendedName>
        <fullName evidence="6 7">Small ribosomal subunit protein uS4</fullName>
    </recommendedName>
</protein>
<dbReference type="GO" id="GO:0019843">
    <property type="term" value="F:rRNA binding"/>
    <property type="evidence" value="ECO:0007669"/>
    <property type="project" value="UniProtKB-UniRule"/>
</dbReference>
<dbReference type="NCBIfam" id="NF003717">
    <property type="entry name" value="PRK05327.1"/>
    <property type="match status" value="1"/>
</dbReference>
<evidence type="ECO:0000259" key="10">
    <source>
        <dbReference type="SMART" id="SM00363"/>
    </source>
</evidence>
<keyword evidence="4 7" id="KW-0689">Ribosomal protein</keyword>
<dbReference type="InterPro" id="IPR001912">
    <property type="entry name" value="Ribosomal_uS4_N"/>
</dbReference>
<dbReference type="Pfam" id="PF01479">
    <property type="entry name" value="S4"/>
    <property type="match status" value="1"/>
</dbReference>